<dbReference type="EMBL" id="SSTD01014931">
    <property type="protein sequence ID" value="TYK03429.1"/>
    <property type="molecule type" value="Genomic_DNA"/>
</dbReference>
<comment type="caution">
    <text evidence="2">The sequence shown here is derived from an EMBL/GenBank/DDBJ whole genome shotgun (WGS) entry which is preliminary data.</text>
</comment>
<evidence type="ECO:0000256" key="1">
    <source>
        <dbReference type="SAM" id="MobiDB-lite"/>
    </source>
</evidence>
<dbReference type="Proteomes" id="UP000321947">
    <property type="component" value="Unassembled WGS sequence"/>
</dbReference>
<evidence type="ECO:0000313" key="4">
    <source>
        <dbReference type="Proteomes" id="UP000321393"/>
    </source>
</evidence>
<evidence type="ECO:0000313" key="2">
    <source>
        <dbReference type="EMBL" id="KAA0033013.1"/>
    </source>
</evidence>
<feature type="region of interest" description="Disordered" evidence="1">
    <location>
        <begin position="1"/>
        <end position="69"/>
    </location>
</feature>
<dbReference type="Pfam" id="PF08284">
    <property type="entry name" value="RVP_2"/>
    <property type="match status" value="1"/>
</dbReference>
<organism evidence="2 4">
    <name type="scientific">Cucumis melo var. makuwa</name>
    <name type="common">Oriental melon</name>
    <dbReference type="NCBI Taxonomy" id="1194695"/>
    <lineage>
        <taxon>Eukaryota</taxon>
        <taxon>Viridiplantae</taxon>
        <taxon>Streptophyta</taxon>
        <taxon>Embryophyta</taxon>
        <taxon>Tracheophyta</taxon>
        <taxon>Spermatophyta</taxon>
        <taxon>Magnoliopsida</taxon>
        <taxon>eudicotyledons</taxon>
        <taxon>Gunneridae</taxon>
        <taxon>Pentapetalae</taxon>
        <taxon>rosids</taxon>
        <taxon>fabids</taxon>
        <taxon>Cucurbitales</taxon>
        <taxon>Cucurbitaceae</taxon>
        <taxon>Benincaseae</taxon>
        <taxon>Cucumis</taxon>
    </lineage>
</organism>
<dbReference type="Gene3D" id="2.40.70.10">
    <property type="entry name" value="Acid Proteases"/>
    <property type="match status" value="1"/>
</dbReference>
<proteinExistence type="predicted"/>
<evidence type="ECO:0000313" key="5">
    <source>
        <dbReference type="Proteomes" id="UP000321947"/>
    </source>
</evidence>
<name>A0A5A7SRF4_CUCMM</name>
<feature type="compositionally biased region" description="Polar residues" evidence="1">
    <location>
        <begin position="60"/>
        <end position="69"/>
    </location>
</feature>
<sequence length="163" mass="18074">MVQKTVDSPRSKGSQPYQQDKTEPGLSGVKGSEMPKSHGKVSSMTRSEAKDNPHVITDLKSPNKTPKNGLLISTPSGELDELDVILGMDSLTKYHAILDCSNKKIVLRNLENFEIKFEGDKKANLGRIISILKVKKLIKKGHAAYLAHMVDTGYRRMIQARCL</sequence>
<gene>
    <name evidence="3" type="ORF">E5676_scaffold121G00300</name>
    <name evidence="2" type="ORF">E6C27_scaffold269G001120</name>
</gene>
<protein>
    <submittedName>
        <fullName evidence="2">DNA/RNA polymerases superfamily protein</fullName>
    </submittedName>
</protein>
<feature type="compositionally biased region" description="Polar residues" evidence="1">
    <location>
        <begin position="1"/>
        <end position="19"/>
    </location>
</feature>
<dbReference type="AlphaFoldDB" id="A0A5A7SRF4"/>
<reference evidence="4 5" key="1">
    <citation type="submission" date="2019-08" db="EMBL/GenBank/DDBJ databases">
        <title>Draft genome sequences of two oriental melons (Cucumis melo L. var makuwa).</title>
        <authorList>
            <person name="Kwon S.-Y."/>
        </authorList>
    </citation>
    <scope>NUCLEOTIDE SEQUENCE [LARGE SCALE GENOMIC DNA]</scope>
    <source>
        <strain evidence="5">cv. Chang Bougi</strain>
        <strain evidence="4">cv. SW 3</strain>
        <tissue evidence="2">Leaf</tissue>
    </source>
</reference>
<dbReference type="Proteomes" id="UP000321393">
    <property type="component" value="Unassembled WGS sequence"/>
</dbReference>
<dbReference type="InterPro" id="IPR021109">
    <property type="entry name" value="Peptidase_aspartic_dom_sf"/>
</dbReference>
<accession>A0A5A7SRF4</accession>
<evidence type="ECO:0000313" key="3">
    <source>
        <dbReference type="EMBL" id="TYK03429.1"/>
    </source>
</evidence>
<dbReference type="EMBL" id="SSTE01020983">
    <property type="protein sequence ID" value="KAA0033013.1"/>
    <property type="molecule type" value="Genomic_DNA"/>
</dbReference>
<dbReference type="OrthoDB" id="437338at2759"/>